<organism evidence="1 2">
    <name type="scientific">Streptosporangium oxazolinicum</name>
    <dbReference type="NCBI Taxonomy" id="909287"/>
    <lineage>
        <taxon>Bacteria</taxon>
        <taxon>Bacillati</taxon>
        <taxon>Actinomycetota</taxon>
        <taxon>Actinomycetes</taxon>
        <taxon>Streptosporangiales</taxon>
        <taxon>Streptosporangiaceae</taxon>
        <taxon>Streptosporangium</taxon>
    </lineage>
</organism>
<protein>
    <recommendedName>
        <fullName evidence="3">Helicase XPB/Ssl2 N-terminal domain-containing protein</fullName>
    </recommendedName>
</protein>
<evidence type="ECO:0008006" key="3">
    <source>
        <dbReference type="Google" id="ProtNLM"/>
    </source>
</evidence>
<sequence>MAALLLELERSEPASAEHARSAIDWLTGGEPLETITELNVCEFLWYTLPCKVTGDRPAIARALGRLLRLGGLERYAALCSSSTTTQILRTYARLGEDAGMAAYQTALDATGVLPPDVPELRWSSIMGPEELGAHGACSAALELAIVSGELVPGPVERQKLTSHWLTTARPELGGDNWLHRVQGERLNRWVLGRGTAWRELAQPFEVRLHAPIPAPDEAHLGALRWLLTVGRRPGGIPLTQRHNLARSVLAESTWSRAELATVREVAQDQMGALRQTGRRLVTTPVGERLLGDADLLWETAAAALLAPASGENGFRASAREVALMLLADDAPADRDHVTAVIDCTEGQAPEVDASLAELGRRLDAFGLRVDGHLTPAGRSAALAALRGHALRPRQYVNMA</sequence>
<accession>A0ABP8BMN0</accession>
<comment type="caution">
    <text evidence="1">The sequence shown here is derived from an EMBL/GenBank/DDBJ whole genome shotgun (WGS) entry which is preliminary data.</text>
</comment>
<reference evidence="2" key="1">
    <citation type="journal article" date="2019" name="Int. J. Syst. Evol. Microbiol.">
        <title>The Global Catalogue of Microorganisms (GCM) 10K type strain sequencing project: providing services to taxonomists for standard genome sequencing and annotation.</title>
        <authorList>
            <consortium name="The Broad Institute Genomics Platform"/>
            <consortium name="The Broad Institute Genome Sequencing Center for Infectious Disease"/>
            <person name="Wu L."/>
            <person name="Ma J."/>
        </authorList>
    </citation>
    <scope>NUCLEOTIDE SEQUENCE [LARGE SCALE GENOMIC DNA]</scope>
    <source>
        <strain evidence="2">JCM 17388</strain>
    </source>
</reference>
<dbReference type="EMBL" id="BAABAQ010000024">
    <property type="protein sequence ID" value="GAA4210610.1"/>
    <property type="molecule type" value="Genomic_DNA"/>
</dbReference>
<name>A0ABP8BMN0_9ACTN</name>
<gene>
    <name evidence="1" type="ORF">GCM10022252_78610</name>
</gene>
<dbReference type="Proteomes" id="UP001501251">
    <property type="component" value="Unassembled WGS sequence"/>
</dbReference>
<evidence type="ECO:0000313" key="1">
    <source>
        <dbReference type="EMBL" id="GAA4210610.1"/>
    </source>
</evidence>
<evidence type="ECO:0000313" key="2">
    <source>
        <dbReference type="Proteomes" id="UP001501251"/>
    </source>
</evidence>
<proteinExistence type="predicted"/>
<keyword evidence="2" id="KW-1185">Reference proteome</keyword>